<proteinExistence type="predicted"/>
<dbReference type="Proteomes" id="UP000672602">
    <property type="component" value="Unassembled WGS sequence"/>
</dbReference>
<comment type="caution">
    <text evidence="1">The sequence shown here is derived from an EMBL/GenBank/DDBJ whole genome shotgun (WGS) entry which is preliminary data.</text>
</comment>
<reference evidence="1" key="1">
    <citation type="submission" date="2021-04" db="EMBL/GenBank/DDBJ databases">
        <authorList>
            <person name="Zhang D.-C."/>
        </authorList>
    </citation>
    <scope>NUCLEOTIDE SEQUENCE</scope>
    <source>
        <strain evidence="1">CGMCC 1.15697</strain>
    </source>
</reference>
<protein>
    <submittedName>
        <fullName evidence="1">Uncharacterized protein</fullName>
    </submittedName>
</protein>
<sequence length="123" mass="14088">MPHPRYSPRSIDCAGSETPFACAEEAWFWAIDSHDNRMAGARNRAGRAAIIRPCEARDILNAAARLYRSRRIGREHLDVMFRFARLHRPPDPRVEEETEAADLWDAGLREVDDILRAKGFIQS</sequence>
<gene>
    <name evidence="1" type="ORF">KAJ83_15680</name>
</gene>
<accession>A0A8J7V3N8</accession>
<keyword evidence="2" id="KW-1185">Reference proteome</keyword>
<evidence type="ECO:0000313" key="1">
    <source>
        <dbReference type="EMBL" id="MBP5858461.1"/>
    </source>
</evidence>
<dbReference type="EMBL" id="JAGMWN010000008">
    <property type="protein sequence ID" value="MBP5858461.1"/>
    <property type="molecule type" value="Genomic_DNA"/>
</dbReference>
<evidence type="ECO:0000313" key="2">
    <source>
        <dbReference type="Proteomes" id="UP000672602"/>
    </source>
</evidence>
<organism evidence="1 2">
    <name type="scientific">Marivibrio halodurans</name>
    <dbReference type="NCBI Taxonomy" id="2039722"/>
    <lineage>
        <taxon>Bacteria</taxon>
        <taxon>Pseudomonadati</taxon>
        <taxon>Pseudomonadota</taxon>
        <taxon>Alphaproteobacteria</taxon>
        <taxon>Rhodospirillales</taxon>
        <taxon>Rhodospirillaceae</taxon>
        <taxon>Marivibrio</taxon>
    </lineage>
</organism>
<name>A0A8J7V3N8_9PROT</name>
<dbReference type="AlphaFoldDB" id="A0A8J7V3N8"/>
<dbReference type="RefSeq" id="WP_210683048.1">
    <property type="nucleotide sequence ID" value="NZ_JAGMWN010000008.1"/>
</dbReference>